<accession>A0ABP6QI18</accession>
<name>A0ABP6QI18_9ACTN</name>
<feature type="compositionally biased region" description="Pro residues" evidence="1">
    <location>
        <begin position="39"/>
        <end position="49"/>
    </location>
</feature>
<comment type="caution">
    <text evidence="2">The sequence shown here is derived from an EMBL/GenBank/DDBJ whole genome shotgun (WGS) entry which is preliminary data.</text>
</comment>
<dbReference type="Gene3D" id="3.90.226.10">
    <property type="entry name" value="2-enoyl-CoA Hydratase, Chain A, domain 1"/>
    <property type="match status" value="1"/>
</dbReference>
<dbReference type="Proteomes" id="UP001501237">
    <property type="component" value="Unassembled WGS sequence"/>
</dbReference>
<keyword evidence="3" id="KW-1185">Reference proteome</keyword>
<dbReference type="EMBL" id="BAAAUV010000014">
    <property type="protein sequence ID" value="GAA3224218.1"/>
    <property type="molecule type" value="Genomic_DNA"/>
</dbReference>
<feature type="region of interest" description="Disordered" evidence="1">
    <location>
        <begin position="1"/>
        <end position="55"/>
    </location>
</feature>
<dbReference type="InterPro" id="IPR023562">
    <property type="entry name" value="ClpP/TepA"/>
</dbReference>
<gene>
    <name evidence="2" type="ORF">GCM10010468_51090</name>
</gene>
<dbReference type="InterPro" id="IPR029045">
    <property type="entry name" value="ClpP/crotonase-like_dom_sf"/>
</dbReference>
<evidence type="ECO:0000256" key="1">
    <source>
        <dbReference type="SAM" id="MobiDB-lite"/>
    </source>
</evidence>
<reference evidence="3" key="1">
    <citation type="journal article" date="2019" name="Int. J. Syst. Evol. Microbiol.">
        <title>The Global Catalogue of Microorganisms (GCM) 10K type strain sequencing project: providing services to taxonomists for standard genome sequencing and annotation.</title>
        <authorList>
            <consortium name="The Broad Institute Genomics Platform"/>
            <consortium name="The Broad Institute Genome Sequencing Center for Infectious Disease"/>
            <person name="Wu L."/>
            <person name="Ma J."/>
        </authorList>
    </citation>
    <scope>NUCLEOTIDE SEQUENCE [LARGE SCALE GENOMIC DNA]</scope>
    <source>
        <strain evidence="3">JCM 9377</strain>
    </source>
</reference>
<evidence type="ECO:0008006" key="4">
    <source>
        <dbReference type="Google" id="ProtNLM"/>
    </source>
</evidence>
<dbReference type="PANTHER" id="PTHR10381:SF11">
    <property type="entry name" value="ATP-DEPENDENT CLP PROTEASE PROTEOLYTIC SUBUNIT, MITOCHONDRIAL"/>
    <property type="match status" value="1"/>
</dbReference>
<protein>
    <recommendedName>
        <fullName evidence="4">ATP-dependent Clp protease proteolytic subunit</fullName>
    </recommendedName>
</protein>
<evidence type="ECO:0000313" key="3">
    <source>
        <dbReference type="Proteomes" id="UP001501237"/>
    </source>
</evidence>
<organism evidence="2 3">
    <name type="scientific">Actinocorallia longicatena</name>
    <dbReference type="NCBI Taxonomy" id="111803"/>
    <lineage>
        <taxon>Bacteria</taxon>
        <taxon>Bacillati</taxon>
        <taxon>Actinomycetota</taxon>
        <taxon>Actinomycetes</taxon>
        <taxon>Streptosporangiales</taxon>
        <taxon>Thermomonosporaceae</taxon>
        <taxon>Actinocorallia</taxon>
    </lineage>
</organism>
<dbReference type="PANTHER" id="PTHR10381">
    <property type="entry name" value="ATP-DEPENDENT CLP PROTEASE PROTEOLYTIC SUBUNIT"/>
    <property type="match status" value="1"/>
</dbReference>
<sequence length="243" mass="26434">MNPVPGNPGGTDPVTLNGVRPGEDFPVPTSPASMSSWPPELPFPRPGLPQRPETGPERVYAPIRVEPFESGRLMELRTLMVHGHLDGARATELSSRLMTLDALGGEPVKLHLRTPTADLDAAFAVIDTLDVITCHVHAVATGEVGGPALAVLAACTRREMTRHALLRLEEPRERFEGNAHDLAAHERNLARLTEAFYGRLAEVTGRTAEEIRADSRPSRTFTTEEALAYGLVHDAVLRPTRLP</sequence>
<evidence type="ECO:0000313" key="2">
    <source>
        <dbReference type="EMBL" id="GAA3224218.1"/>
    </source>
</evidence>
<dbReference type="SUPFAM" id="SSF52096">
    <property type="entry name" value="ClpP/crotonase"/>
    <property type="match status" value="1"/>
</dbReference>
<dbReference type="Pfam" id="PF00574">
    <property type="entry name" value="CLP_protease"/>
    <property type="match status" value="1"/>
</dbReference>
<dbReference type="RefSeq" id="WP_344832862.1">
    <property type="nucleotide sequence ID" value="NZ_BAAAUV010000014.1"/>
</dbReference>
<proteinExistence type="predicted"/>